<proteinExistence type="predicted"/>
<evidence type="ECO:0000259" key="2">
    <source>
        <dbReference type="Pfam" id="PF00462"/>
    </source>
</evidence>
<comment type="caution">
    <text evidence="3">The sequence shown here is derived from an EMBL/GenBank/DDBJ whole genome shotgun (WGS) entry which is preliminary data.</text>
</comment>
<dbReference type="Proteomes" id="UP000811246">
    <property type="component" value="Chromosome 14"/>
</dbReference>
<evidence type="ECO:0000256" key="1">
    <source>
        <dbReference type="SAM" id="MobiDB-lite"/>
    </source>
</evidence>
<name>A0A8T1NBB4_CARIL</name>
<feature type="compositionally biased region" description="Polar residues" evidence="1">
    <location>
        <begin position="72"/>
        <end position="97"/>
    </location>
</feature>
<keyword evidence="5" id="KW-1185">Reference proteome</keyword>
<organism evidence="3 5">
    <name type="scientific">Carya illinoinensis</name>
    <name type="common">Pecan</name>
    <dbReference type="NCBI Taxonomy" id="32201"/>
    <lineage>
        <taxon>Eukaryota</taxon>
        <taxon>Viridiplantae</taxon>
        <taxon>Streptophyta</taxon>
        <taxon>Embryophyta</taxon>
        <taxon>Tracheophyta</taxon>
        <taxon>Spermatophyta</taxon>
        <taxon>Magnoliopsida</taxon>
        <taxon>eudicotyledons</taxon>
        <taxon>Gunneridae</taxon>
        <taxon>Pentapetalae</taxon>
        <taxon>rosids</taxon>
        <taxon>fabids</taxon>
        <taxon>Fagales</taxon>
        <taxon>Juglandaceae</taxon>
        <taxon>Carya</taxon>
    </lineage>
</organism>
<dbReference type="InterPro" id="IPR002109">
    <property type="entry name" value="Glutaredoxin"/>
</dbReference>
<evidence type="ECO:0000313" key="5">
    <source>
        <dbReference type="Proteomes" id="UP000811609"/>
    </source>
</evidence>
<reference evidence="3" key="1">
    <citation type="submission" date="2020-12" db="EMBL/GenBank/DDBJ databases">
        <title>WGS assembly of Carya illinoinensis cv. Pawnee.</title>
        <authorList>
            <person name="Platts A."/>
            <person name="Shu S."/>
            <person name="Wright S."/>
            <person name="Barry K."/>
            <person name="Edger P."/>
            <person name="Pires J.C."/>
            <person name="Schmutz J."/>
        </authorList>
    </citation>
    <scope>NUCLEOTIDE SEQUENCE</scope>
    <source>
        <tissue evidence="3">Leaf</tissue>
    </source>
</reference>
<gene>
    <name evidence="3" type="ORF">CIPAW_14G056200</name>
    <name evidence="4" type="ORF">I3842_14G058700</name>
</gene>
<dbReference type="PANTHER" id="PTHR45669:SF26">
    <property type="entry name" value="GLUTAREDOXIN DOMAIN-CONTAINING PROTEIN"/>
    <property type="match status" value="1"/>
</dbReference>
<dbReference type="Proteomes" id="UP000811609">
    <property type="component" value="Chromosome 14"/>
</dbReference>
<dbReference type="EMBL" id="CM031838">
    <property type="protein sequence ID" value="KAG6678013.1"/>
    <property type="molecule type" value="Genomic_DNA"/>
</dbReference>
<dbReference type="Pfam" id="PF00462">
    <property type="entry name" value="Glutaredoxin"/>
    <property type="match status" value="1"/>
</dbReference>
<dbReference type="AlphaFoldDB" id="A0A8T1NBB4"/>
<reference evidence="4" key="2">
    <citation type="submission" date="2021-01" db="EMBL/GenBank/DDBJ databases">
        <authorList>
            <person name="Lovell J.T."/>
            <person name="Bentley N."/>
            <person name="Bhattarai G."/>
            <person name="Jenkins J.W."/>
            <person name="Sreedasyam A."/>
            <person name="Alarcon Y."/>
            <person name="Bock C."/>
            <person name="Boston L."/>
            <person name="Carlson J."/>
            <person name="Cervantes K."/>
            <person name="Clermont K."/>
            <person name="Krom N."/>
            <person name="Kubenka K."/>
            <person name="Mamidi S."/>
            <person name="Mattison C."/>
            <person name="Monteros M."/>
            <person name="Pisani C."/>
            <person name="Plott C."/>
            <person name="Rajasekar S."/>
            <person name="Rhein H.S."/>
            <person name="Rohla C."/>
            <person name="Song M."/>
            <person name="Hilaire R.S."/>
            <person name="Shu S."/>
            <person name="Wells L."/>
            <person name="Wang X."/>
            <person name="Webber J."/>
            <person name="Heerema R.J."/>
            <person name="Klein P."/>
            <person name="Conner P."/>
            <person name="Grauke L."/>
            <person name="Grimwood J."/>
            <person name="Schmutz J."/>
            <person name="Randall J.J."/>
        </authorList>
    </citation>
    <scope>NUCLEOTIDE SEQUENCE</scope>
    <source>
        <tissue evidence="4">Leaf</tissue>
    </source>
</reference>
<dbReference type="PANTHER" id="PTHR45669">
    <property type="entry name" value="GLUTAREDOXIN DOMAIN-CONTAINING CYSTEINE-RICH PROTEIN CG12206-RELATED"/>
    <property type="match status" value="1"/>
</dbReference>
<accession>A0A8T1NBB4</accession>
<dbReference type="PROSITE" id="PS51354">
    <property type="entry name" value="GLUTAREDOXIN_2"/>
    <property type="match status" value="1"/>
</dbReference>
<protein>
    <recommendedName>
        <fullName evidence="2">Glutaredoxin domain-containing protein</fullName>
    </recommendedName>
</protein>
<dbReference type="CDD" id="cd03031">
    <property type="entry name" value="GRX_GRX_like"/>
    <property type="match status" value="1"/>
</dbReference>
<dbReference type="Pfam" id="PF23733">
    <property type="entry name" value="GRXCR1-2_C"/>
    <property type="match status" value="1"/>
</dbReference>
<dbReference type="EMBL" id="CM031822">
    <property type="protein sequence ID" value="KAG6629046.1"/>
    <property type="molecule type" value="Genomic_DNA"/>
</dbReference>
<evidence type="ECO:0000313" key="3">
    <source>
        <dbReference type="EMBL" id="KAG6629046.1"/>
    </source>
</evidence>
<feature type="domain" description="Glutaredoxin" evidence="2">
    <location>
        <begin position="109"/>
        <end position="178"/>
    </location>
</feature>
<evidence type="ECO:0000313" key="4">
    <source>
        <dbReference type="EMBL" id="KAG6678013.1"/>
    </source>
</evidence>
<sequence>MWRQLGKSTVRIHNTSSPPTLLSFKDVQELCAEEPPQPTAKKPSIFHRVRLANSIIRAWSTRPPTHPPAESPESSPNVAAVSDQSGSDPLAKTQSKPSIRIPGTEKRIVVYFTSLRVVRSTFEDCSTVRSILRGFRVSLDERDLSMDSAFLTELQEILGGQNQSKLSLPMVFIGGRYVGGAEEIRQLHEAGELKKLVEGLAAAEPGVCDACGGYRFVLCGECCGSHKLFTEKTGFKSCTACNENGLISNKADMRWARKLANTCFLPQ</sequence>
<feature type="region of interest" description="Disordered" evidence="1">
    <location>
        <begin position="60"/>
        <end position="98"/>
    </location>
</feature>